<sequence length="484" mass="56003">MGGLEATEVSGKHFLSQARKNWLLIIDNADKPDLKFENFIVPRERGHILVTTRNPSLQRQGNVGSMEVKGLKQRDALHLLMKVVDIIPPWDLSSETAANEIIKTLGYLALTVIQAGNSIYNKIYNLSEYLGFYRRFLKNRQRRKSVSNTEDIIGGKVENNDIYSAFDFSFQHIVSNNTIPSQDTVEILNIVSFYHFDNIRVNIFERGMSLKRSQLRQYLTRPLREGFVQAIISRFRPPRALPRILKQSADDMHPLYIREALRELYSSSLITYENDEQSFSLHPLVHAWARDRIPPMEKSLWAIISFHTLMASIPLPPMETGESHTIFRRSLIPHLNECLEAYPIEFREFSRLHIGKYRRFTLLFQPTLLFSIQEMIQNAAKCGILHAEKGDFSKSVYYLFLAKESLVTLLGPNDAKIINTILGLASILWDLGHLKEAIALQEQVVESQQRFLGPDYRKTLLAMDSLSHYFWLNRQYYKALQLQQ</sequence>
<proteinExistence type="predicted"/>
<dbReference type="Gene3D" id="1.25.40.10">
    <property type="entry name" value="Tetratricopeptide repeat domain"/>
    <property type="match status" value="1"/>
</dbReference>
<dbReference type="Gene3D" id="3.40.50.300">
    <property type="entry name" value="P-loop containing nucleotide triphosphate hydrolases"/>
    <property type="match status" value="1"/>
</dbReference>
<keyword evidence="2" id="KW-1185">Reference proteome</keyword>
<gene>
    <name evidence="1" type="ORF">PROQFM164_S02g002660</name>
</gene>
<dbReference type="OMA" id="METGESH"/>
<dbReference type="PANTHER" id="PTHR46082:SF6">
    <property type="entry name" value="AAA+ ATPASE DOMAIN-CONTAINING PROTEIN-RELATED"/>
    <property type="match status" value="1"/>
</dbReference>
<dbReference type="SUPFAM" id="SSF52540">
    <property type="entry name" value="P-loop containing nucleoside triphosphate hydrolases"/>
    <property type="match status" value="1"/>
</dbReference>
<name>W6QE80_PENRF</name>
<protein>
    <submittedName>
        <fullName evidence="1">Genomic scaffold, ProqFM164S02</fullName>
    </submittedName>
</protein>
<reference evidence="1" key="1">
    <citation type="journal article" date="2014" name="Nat. Commun.">
        <title>Multiple recent horizontal transfers of a large genomic region in cheese making fungi.</title>
        <authorList>
            <person name="Cheeseman K."/>
            <person name="Ropars J."/>
            <person name="Renault P."/>
            <person name="Dupont J."/>
            <person name="Gouzy J."/>
            <person name="Branca A."/>
            <person name="Abraham A.L."/>
            <person name="Ceppi M."/>
            <person name="Conseiller E."/>
            <person name="Debuchy R."/>
            <person name="Malagnac F."/>
            <person name="Goarin A."/>
            <person name="Silar P."/>
            <person name="Lacoste S."/>
            <person name="Sallet E."/>
            <person name="Bensimon A."/>
            <person name="Giraud T."/>
            <person name="Brygoo Y."/>
        </authorList>
    </citation>
    <scope>NUCLEOTIDE SEQUENCE [LARGE SCALE GENOMIC DNA]</scope>
    <source>
        <strain evidence="1">FM164</strain>
    </source>
</reference>
<dbReference type="PANTHER" id="PTHR46082">
    <property type="entry name" value="ATP/GTP-BINDING PROTEIN-RELATED"/>
    <property type="match status" value="1"/>
</dbReference>
<dbReference type="Pfam" id="PF13424">
    <property type="entry name" value="TPR_12"/>
    <property type="match status" value="1"/>
</dbReference>
<accession>W6QE80</accession>
<dbReference type="InterPro" id="IPR027417">
    <property type="entry name" value="P-loop_NTPase"/>
</dbReference>
<dbReference type="EMBL" id="HG792016">
    <property type="protein sequence ID" value="CDM32509.1"/>
    <property type="molecule type" value="Genomic_DNA"/>
</dbReference>
<evidence type="ECO:0000313" key="1">
    <source>
        <dbReference type="EMBL" id="CDM32509.1"/>
    </source>
</evidence>
<evidence type="ECO:0000313" key="2">
    <source>
        <dbReference type="Proteomes" id="UP000030686"/>
    </source>
</evidence>
<dbReference type="STRING" id="1365484.W6QE80"/>
<dbReference type="SUPFAM" id="SSF48452">
    <property type="entry name" value="TPR-like"/>
    <property type="match status" value="1"/>
</dbReference>
<dbReference type="Proteomes" id="UP000030686">
    <property type="component" value="Unassembled WGS sequence"/>
</dbReference>
<dbReference type="InterPro" id="IPR011990">
    <property type="entry name" value="TPR-like_helical_dom_sf"/>
</dbReference>
<organism evidence="1 2">
    <name type="scientific">Penicillium roqueforti (strain FM164)</name>
    <dbReference type="NCBI Taxonomy" id="1365484"/>
    <lineage>
        <taxon>Eukaryota</taxon>
        <taxon>Fungi</taxon>
        <taxon>Dikarya</taxon>
        <taxon>Ascomycota</taxon>
        <taxon>Pezizomycotina</taxon>
        <taxon>Eurotiomycetes</taxon>
        <taxon>Eurotiomycetidae</taxon>
        <taxon>Eurotiales</taxon>
        <taxon>Aspergillaceae</taxon>
        <taxon>Penicillium</taxon>
    </lineage>
</organism>
<dbReference type="AlphaFoldDB" id="W6QE80"/>
<dbReference type="InterPro" id="IPR053137">
    <property type="entry name" value="NLR-like"/>
</dbReference>
<dbReference type="OrthoDB" id="5086500at2759"/>